<proteinExistence type="predicted"/>
<keyword evidence="3" id="KW-1185">Reference proteome</keyword>
<organism evidence="2 3">
    <name type="scientific">Flavobacterium endoglycinae</name>
    <dbReference type="NCBI Taxonomy" id="2816357"/>
    <lineage>
        <taxon>Bacteria</taxon>
        <taxon>Pseudomonadati</taxon>
        <taxon>Bacteroidota</taxon>
        <taxon>Flavobacteriia</taxon>
        <taxon>Flavobacteriales</taxon>
        <taxon>Flavobacteriaceae</taxon>
        <taxon>Flavobacterium</taxon>
    </lineage>
</organism>
<dbReference type="RefSeq" id="WP_207297979.1">
    <property type="nucleotide sequence ID" value="NZ_CP071448.1"/>
</dbReference>
<evidence type="ECO:0000313" key="3">
    <source>
        <dbReference type="Proteomes" id="UP000663440"/>
    </source>
</evidence>
<name>A0ABX7QJL1_9FLAO</name>
<gene>
    <name evidence="2" type="ORF">J0383_08500</name>
</gene>
<protein>
    <recommendedName>
        <fullName evidence="4">Trimeric autotransporter adhesin YadA-like head domain-containing protein</fullName>
    </recommendedName>
</protein>
<sequence>MKKIMCMLLLMQGGFMIAQTKTVVSPYGEKIQINPYVNNGLEANNGYVQLGGALTKPSVLTTTSDFTLAIEGLIAGSATDNILVVDSNNILRKVSASSLTATDWNLLGNAGTNSSVNFLGTTDNQPLQFKINNTNAGKVSTATTSFGYNALNPVSTGTANTAFGTSTLAANNDGSFNTAMGYLALSGNTSGSGNVAFGYNSGSNITTGGNNIIIGSGTTANVSSPTASNEMNIGNTLFGTAVNNTIGTGKIGINTNAPTAAMDVNGYARVRTMDTGTVTDNVVTVDSNGNLRKISQIDASAVTLGFAKLGAGADLVPYGAYIYTGTTITLPPGKWLVSINMLATKSSGTLAATGSNESWWIRSGFSDTSTSYVSSTDIISTNSLLSGLLPPSSYYAMTMGTVIISNTTGANKTYYYWAGNAWCVNGAGTVLKYGGSNWGEDYITFQKIN</sequence>
<evidence type="ECO:0000256" key="1">
    <source>
        <dbReference type="SAM" id="SignalP"/>
    </source>
</evidence>
<feature type="chain" id="PRO_5046759141" description="Trimeric autotransporter adhesin YadA-like head domain-containing protein" evidence="1">
    <location>
        <begin position="19"/>
        <end position="449"/>
    </location>
</feature>
<evidence type="ECO:0008006" key="4">
    <source>
        <dbReference type="Google" id="ProtNLM"/>
    </source>
</evidence>
<feature type="signal peptide" evidence="1">
    <location>
        <begin position="1"/>
        <end position="18"/>
    </location>
</feature>
<keyword evidence="1" id="KW-0732">Signal</keyword>
<evidence type="ECO:0000313" key="2">
    <source>
        <dbReference type="EMBL" id="QSW90835.1"/>
    </source>
</evidence>
<reference evidence="2 3" key="1">
    <citation type="submission" date="2021-03" db="EMBL/GenBank/DDBJ databases">
        <title>Flavobacterium kribbensis sp. nov, an endophytic bacteria, isolated from soybean.</title>
        <authorList>
            <person name="Lee J."/>
            <person name="Seo J."/>
        </authorList>
    </citation>
    <scope>NUCLEOTIDE SEQUENCE [LARGE SCALE GENOMIC DNA]</scope>
    <source>
        <strain evidence="2 3">BB8</strain>
    </source>
</reference>
<accession>A0ABX7QJL1</accession>
<dbReference type="EMBL" id="CP071448">
    <property type="protein sequence ID" value="QSW90835.1"/>
    <property type="molecule type" value="Genomic_DNA"/>
</dbReference>
<dbReference type="Proteomes" id="UP000663440">
    <property type="component" value="Chromosome"/>
</dbReference>